<dbReference type="OrthoDB" id="2126698at2759"/>
<feature type="transmembrane region" description="Helical" evidence="7">
    <location>
        <begin position="32"/>
        <end position="51"/>
    </location>
</feature>
<accession>A0A6D2IYS4</accession>
<evidence type="ECO:0000256" key="6">
    <source>
        <dbReference type="ARBA" id="ARBA00023136"/>
    </source>
</evidence>
<feature type="transmembrane region" description="Helical" evidence="7">
    <location>
        <begin position="177"/>
        <end position="200"/>
    </location>
</feature>
<dbReference type="GO" id="GO:0042910">
    <property type="term" value="F:xenobiotic transmembrane transporter activity"/>
    <property type="evidence" value="ECO:0007669"/>
    <property type="project" value="InterPro"/>
</dbReference>
<organism evidence="8 9">
    <name type="scientific">Microthlaspi erraticum</name>
    <dbReference type="NCBI Taxonomy" id="1685480"/>
    <lineage>
        <taxon>Eukaryota</taxon>
        <taxon>Viridiplantae</taxon>
        <taxon>Streptophyta</taxon>
        <taxon>Embryophyta</taxon>
        <taxon>Tracheophyta</taxon>
        <taxon>Spermatophyta</taxon>
        <taxon>Magnoliopsida</taxon>
        <taxon>eudicotyledons</taxon>
        <taxon>Gunneridae</taxon>
        <taxon>Pentapetalae</taxon>
        <taxon>rosids</taxon>
        <taxon>malvids</taxon>
        <taxon>Brassicales</taxon>
        <taxon>Brassicaceae</taxon>
        <taxon>Coluteocarpeae</taxon>
        <taxon>Microthlaspi</taxon>
    </lineage>
</organism>
<feature type="transmembrane region" description="Helical" evidence="7">
    <location>
        <begin position="148"/>
        <end position="165"/>
    </location>
</feature>
<keyword evidence="3" id="KW-0813">Transport</keyword>
<keyword evidence="4 7" id="KW-0812">Transmembrane</keyword>
<evidence type="ECO:0000256" key="5">
    <source>
        <dbReference type="ARBA" id="ARBA00022989"/>
    </source>
</evidence>
<dbReference type="NCBIfam" id="TIGR00797">
    <property type="entry name" value="matE"/>
    <property type="match status" value="1"/>
</dbReference>
<feature type="transmembrane region" description="Helical" evidence="7">
    <location>
        <begin position="435"/>
        <end position="458"/>
    </location>
</feature>
<comment type="subcellular location">
    <subcellularLocation>
        <location evidence="1">Membrane</location>
        <topology evidence="1">Multi-pass membrane protein</topology>
    </subcellularLocation>
</comment>
<dbReference type="PANTHER" id="PTHR11206">
    <property type="entry name" value="MULTIDRUG RESISTANCE PROTEIN"/>
    <property type="match status" value="1"/>
</dbReference>
<evidence type="ECO:0000313" key="9">
    <source>
        <dbReference type="Proteomes" id="UP000467841"/>
    </source>
</evidence>
<comment type="similarity">
    <text evidence="2 7">Belongs to the multi antimicrobial extrusion (MATE) (TC 2.A.66.1) family.</text>
</comment>
<proteinExistence type="inferred from homology"/>
<evidence type="ECO:0000256" key="3">
    <source>
        <dbReference type="ARBA" id="ARBA00022448"/>
    </source>
</evidence>
<evidence type="ECO:0000256" key="2">
    <source>
        <dbReference type="ARBA" id="ARBA00010199"/>
    </source>
</evidence>
<keyword evidence="6 7" id="KW-0472">Membrane</keyword>
<dbReference type="Pfam" id="PF01554">
    <property type="entry name" value="MatE"/>
    <property type="match status" value="2"/>
</dbReference>
<feature type="transmembrane region" description="Helical" evidence="7">
    <location>
        <begin position="406"/>
        <end position="429"/>
    </location>
</feature>
<feature type="transmembrane region" description="Helical" evidence="7">
    <location>
        <begin position="106"/>
        <end position="128"/>
    </location>
</feature>
<feature type="transmembrane region" description="Helical" evidence="7">
    <location>
        <begin position="334"/>
        <end position="354"/>
    </location>
</feature>
<feature type="transmembrane region" description="Helical" evidence="7">
    <location>
        <begin position="374"/>
        <end position="394"/>
    </location>
</feature>
<reference evidence="8" key="1">
    <citation type="submission" date="2020-01" db="EMBL/GenBank/DDBJ databases">
        <authorList>
            <person name="Mishra B."/>
        </authorList>
    </citation>
    <scope>NUCLEOTIDE SEQUENCE [LARGE SCALE GENOMIC DNA]</scope>
</reference>
<keyword evidence="5 7" id="KW-1133">Transmembrane helix</keyword>
<dbReference type="GO" id="GO:0016020">
    <property type="term" value="C:membrane"/>
    <property type="evidence" value="ECO:0007669"/>
    <property type="project" value="UniProtKB-SubCell"/>
</dbReference>
<dbReference type="CDD" id="cd13132">
    <property type="entry name" value="MATE_eukaryotic"/>
    <property type="match status" value="1"/>
</dbReference>
<dbReference type="EMBL" id="CACVBM020001093">
    <property type="protein sequence ID" value="CAA7030280.1"/>
    <property type="molecule type" value="Genomic_DNA"/>
</dbReference>
<protein>
    <recommendedName>
        <fullName evidence="7">Protein DETOXIFICATION</fullName>
    </recommendedName>
    <alternativeName>
        <fullName evidence="7">Multidrug and toxic compound extrusion protein</fullName>
    </alternativeName>
</protein>
<dbReference type="GO" id="GO:1990961">
    <property type="term" value="P:xenobiotic detoxification by transmembrane export across the plasma membrane"/>
    <property type="evidence" value="ECO:0007669"/>
    <property type="project" value="InterPro"/>
</dbReference>
<feature type="transmembrane region" description="Helical" evidence="7">
    <location>
        <begin position="206"/>
        <end position="229"/>
    </location>
</feature>
<evidence type="ECO:0000256" key="7">
    <source>
        <dbReference type="RuleBase" id="RU004914"/>
    </source>
</evidence>
<dbReference type="InterPro" id="IPR002528">
    <property type="entry name" value="MATE_fam"/>
</dbReference>
<dbReference type="Proteomes" id="UP000467841">
    <property type="component" value="Unassembled WGS sequence"/>
</dbReference>
<gene>
    <name evidence="8" type="ORF">MERR_LOCUS17515</name>
</gene>
<evidence type="ECO:0000313" key="8">
    <source>
        <dbReference type="EMBL" id="CAA7030280.1"/>
    </source>
</evidence>
<sequence length="482" mass="53280">MKSTEAPLLVKTKQPEAAEEKEKIRWEKIKRVASMAVPMLAVNMSQFLLQVTSTMIVGHRSELALAGIALGSSFSNVTGFGVLFGLSGALETLCGQAFGAEQYHKLGSYTFTSMVYIMMIAFPISIFWMFMNKILILLHQDPQVAELASIYCLWLIPALFAYSILEPLVRYFQSQKLIFPMVLSSLAALAFHVPLCWLLVHTFDFGVKGAAVSTGISYWLNAVFLWVYMKRSRACLKTRIYLSKDVFLHTRIFFKFAVPSAMMCCLEWLAFEVITLLSGLLPNSKLETSVISICLTTSSLHFNLVNGIGDAASTNVANELGAGNPRGARASASAAIIIAAVESVVVSSALFLSRNVWPFAYTNVEEVTRYVTEITPILCISILMDSFLTVLAGIVRGTGWQKIGAYVNIASYYIIGIPIGLLLCFHLHFNVKGLWAGLVSGSTLQTLLLFLVIGFTNWKKEANKARERMLDEKVSRHDSLVN</sequence>
<name>A0A6D2IYS4_9BRAS</name>
<evidence type="ECO:0000256" key="4">
    <source>
        <dbReference type="ARBA" id="ARBA00022692"/>
    </source>
</evidence>
<dbReference type="AlphaFoldDB" id="A0A6D2IYS4"/>
<feature type="transmembrane region" description="Helical" evidence="7">
    <location>
        <begin position="63"/>
        <end position="86"/>
    </location>
</feature>
<dbReference type="GO" id="GO:0015297">
    <property type="term" value="F:antiporter activity"/>
    <property type="evidence" value="ECO:0007669"/>
    <property type="project" value="InterPro"/>
</dbReference>
<evidence type="ECO:0000256" key="1">
    <source>
        <dbReference type="ARBA" id="ARBA00004141"/>
    </source>
</evidence>
<comment type="caution">
    <text evidence="8">The sequence shown here is derived from an EMBL/GenBank/DDBJ whole genome shotgun (WGS) entry which is preliminary data.</text>
</comment>
<keyword evidence="9" id="KW-1185">Reference proteome</keyword>
<dbReference type="InterPro" id="IPR045069">
    <property type="entry name" value="MATE_euk"/>
</dbReference>